<dbReference type="NCBIfam" id="TIGR01453">
    <property type="entry name" value="grpIintron_endo"/>
    <property type="match status" value="1"/>
</dbReference>
<evidence type="ECO:0000259" key="2">
    <source>
        <dbReference type="PROSITE" id="PS50164"/>
    </source>
</evidence>
<name>A0A1D1Y4G3_9ARAE</name>
<keyword evidence="3" id="KW-0255">Endonuclease</keyword>
<dbReference type="CDD" id="cd10445">
    <property type="entry name" value="GIY-YIG_bI1_like"/>
    <property type="match status" value="1"/>
</dbReference>
<reference evidence="3" key="1">
    <citation type="submission" date="2015-07" db="EMBL/GenBank/DDBJ databases">
        <title>Transcriptome Assembly of Anthurium amnicola.</title>
        <authorList>
            <person name="Suzuki J."/>
        </authorList>
    </citation>
    <scope>NUCLEOTIDE SEQUENCE</scope>
</reference>
<dbReference type="InterPro" id="IPR000305">
    <property type="entry name" value="GIY-YIG_endonuc"/>
</dbReference>
<dbReference type="EMBL" id="GDJX01018397">
    <property type="protein sequence ID" value="JAT49539.1"/>
    <property type="molecule type" value="Transcribed_RNA"/>
</dbReference>
<dbReference type="InterPro" id="IPR035901">
    <property type="entry name" value="GIY-YIG_endonuc_sf"/>
</dbReference>
<dbReference type="GO" id="GO:0003677">
    <property type="term" value="F:DNA binding"/>
    <property type="evidence" value="ECO:0007669"/>
    <property type="project" value="InterPro"/>
</dbReference>
<keyword evidence="3" id="KW-0378">Hydrolase</keyword>
<organism evidence="3">
    <name type="scientific">Anthurium amnicola</name>
    <dbReference type="NCBI Taxonomy" id="1678845"/>
    <lineage>
        <taxon>Eukaryota</taxon>
        <taxon>Viridiplantae</taxon>
        <taxon>Streptophyta</taxon>
        <taxon>Embryophyta</taxon>
        <taxon>Tracheophyta</taxon>
        <taxon>Spermatophyta</taxon>
        <taxon>Magnoliopsida</taxon>
        <taxon>Liliopsida</taxon>
        <taxon>Araceae</taxon>
        <taxon>Pothoideae</taxon>
        <taxon>Potheae</taxon>
        <taxon>Anthurium</taxon>
    </lineage>
</organism>
<protein>
    <submittedName>
        <fullName evidence="3">Putative intron-encoded endonuclease bI1</fullName>
    </submittedName>
</protein>
<dbReference type="GO" id="GO:0004519">
    <property type="term" value="F:endonuclease activity"/>
    <property type="evidence" value="ECO:0007669"/>
    <property type="project" value="UniProtKB-KW"/>
</dbReference>
<dbReference type="SUPFAM" id="SSF64496">
    <property type="entry name" value="DNA-binding domain of intron-encoded endonucleases"/>
    <property type="match status" value="1"/>
</dbReference>
<dbReference type="Pfam" id="PF07460">
    <property type="entry name" value="NUMOD3"/>
    <property type="match status" value="2"/>
</dbReference>
<dbReference type="PROSITE" id="PS50164">
    <property type="entry name" value="GIY_YIG"/>
    <property type="match status" value="1"/>
</dbReference>
<dbReference type="SMART" id="SM00465">
    <property type="entry name" value="GIYc"/>
    <property type="match status" value="1"/>
</dbReference>
<dbReference type="InterPro" id="IPR003611">
    <property type="entry name" value="NUMOD3"/>
</dbReference>
<dbReference type="Gene3D" id="3.40.1440.10">
    <property type="entry name" value="GIY-YIG endonuclease"/>
    <property type="match status" value="1"/>
</dbReference>
<gene>
    <name evidence="3" type="primary">bI1_6</name>
    <name evidence="3" type="ORF">g.80664</name>
</gene>
<dbReference type="SMART" id="SM00496">
    <property type="entry name" value="IENR2"/>
    <property type="match status" value="2"/>
</dbReference>
<dbReference type="AlphaFoldDB" id="A0A1D1Y4G3"/>
<sequence length="227" mass="25442">MEILSFNLANKTQAQIREAIRILAKSGLTGGIYLWINSLNGKFYVGSTLNFYTRIMSYFYLTNINSILLKAFEKYGLNGFTLALIAIPNASKDLVLELEQHVLDTFLPQYNIQPKACSSAGRILSEEHKAKIAASRKSITFSEETIARMSTSHMGERNGRYNKGTPVYLYELLPSELELCASFPNRARASTMLGIPASTLFNYIKNQIPFKINGIKCILSYDGNLTK</sequence>
<dbReference type="InterPro" id="IPR006350">
    <property type="entry name" value="Intron_endoG1"/>
</dbReference>
<comment type="similarity">
    <text evidence="1">To endonucleases of group I introns of fungi and phage.</text>
</comment>
<evidence type="ECO:0000313" key="3">
    <source>
        <dbReference type="EMBL" id="JAT49539.1"/>
    </source>
</evidence>
<dbReference type="SUPFAM" id="SSF82771">
    <property type="entry name" value="GIY-YIG endonuclease"/>
    <property type="match status" value="1"/>
</dbReference>
<dbReference type="Pfam" id="PF01541">
    <property type="entry name" value="GIY-YIG"/>
    <property type="match status" value="1"/>
</dbReference>
<evidence type="ECO:0000256" key="1">
    <source>
        <dbReference type="ARBA" id="ARBA00010045"/>
    </source>
</evidence>
<feature type="domain" description="GIY-YIG" evidence="2">
    <location>
        <begin position="28"/>
        <end position="112"/>
    </location>
</feature>
<proteinExistence type="predicted"/>
<accession>A0A1D1Y4G3</accession>
<keyword evidence="3" id="KW-0540">Nuclease</keyword>